<dbReference type="SUPFAM" id="SSF52540">
    <property type="entry name" value="P-loop containing nucleoside triphosphate hydrolases"/>
    <property type="match status" value="1"/>
</dbReference>
<name>A0A8X7U1Z2_BRACI</name>
<protein>
    <recommendedName>
        <fullName evidence="10">Disease resistance protein</fullName>
    </recommendedName>
</protein>
<accession>A0A8X7U1Z2</accession>
<dbReference type="Proteomes" id="UP000886595">
    <property type="component" value="Unassembled WGS sequence"/>
</dbReference>
<gene>
    <name evidence="8" type="ORF">Bca52824_069263</name>
</gene>
<evidence type="ECO:0000256" key="3">
    <source>
        <dbReference type="ARBA" id="ARBA00022821"/>
    </source>
</evidence>
<feature type="domain" description="NB-ARC" evidence="4">
    <location>
        <begin position="166"/>
        <end position="332"/>
    </location>
</feature>
<dbReference type="InterPro" id="IPR058922">
    <property type="entry name" value="WHD_DRP"/>
</dbReference>
<dbReference type="SUPFAM" id="SSF52058">
    <property type="entry name" value="L domain-like"/>
    <property type="match status" value="1"/>
</dbReference>
<evidence type="ECO:0000259" key="6">
    <source>
        <dbReference type="Pfam" id="PF23559"/>
    </source>
</evidence>
<dbReference type="Pfam" id="PF23598">
    <property type="entry name" value="LRR_14"/>
    <property type="match status" value="1"/>
</dbReference>
<dbReference type="Pfam" id="PF18052">
    <property type="entry name" value="Rx_N"/>
    <property type="match status" value="1"/>
</dbReference>
<dbReference type="Gene3D" id="1.20.5.4130">
    <property type="match status" value="1"/>
</dbReference>
<dbReference type="Gene3D" id="1.10.10.10">
    <property type="entry name" value="Winged helix-like DNA-binding domain superfamily/Winged helix DNA-binding domain"/>
    <property type="match status" value="1"/>
</dbReference>
<evidence type="ECO:0000313" key="9">
    <source>
        <dbReference type="Proteomes" id="UP000886595"/>
    </source>
</evidence>
<feature type="domain" description="Disease resistance R13L4/SHOC-2-like LRR" evidence="7">
    <location>
        <begin position="572"/>
        <end position="880"/>
    </location>
</feature>
<evidence type="ECO:0000256" key="1">
    <source>
        <dbReference type="ARBA" id="ARBA00022737"/>
    </source>
</evidence>
<dbReference type="GO" id="GO:0043531">
    <property type="term" value="F:ADP binding"/>
    <property type="evidence" value="ECO:0007669"/>
    <property type="project" value="InterPro"/>
</dbReference>
<dbReference type="PANTHER" id="PTHR23155:SF1185">
    <property type="entry name" value="DISEASE RESISTANCE RPP8-LIKE PROTEIN 3-RELATED"/>
    <property type="match status" value="1"/>
</dbReference>
<keyword evidence="2" id="KW-0547">Nucleotide-binding</keyword>
<dbReference type="CDD" id="cd14798">
    <property type="entry name" value="RX-CC_like"/>
    <property type="match status" value="1"/>
</dbReference>
<dbReference type="PRINTS" id="PR00364">
    <property type="entry name" value="DISEASERSIST"/>
</dbReference>
<proteinExistence type="predicted"/>
<evidence type="ECO:0000259" key="4">
    <source>
        <dbReference type="Pfam" id="PF00931"/>
    </source>
</evidence>
<evidence type="ECO:0000259" key="7">
    <source>
        <dbReference type="Pfam" id="PF23598"/>
    </source>
</evidence>
<dbReference type="InterPro" id="IPR041118">
    <property type="entry name" value="Rx_N"/>
</dbReference>
<dbReference type="InterPro" id="IPR036388">
    <property type="entry name" value="WH-like_DNA-bd_sf"/>
</dbReference>
<evidence type="ECO:0000256" key="2">
    <source>
        <dbReference type="ARBA" id="ARBA00022741"/>
    </source>
</evidence>
<dbReference type="InterPro" id="IPR042197">
    <property type="entry name" value="Apaf_helical"/>
</dbReference>
<dbReference type="FunFam" id="3.40.50.300:FF:001091">
    <property type="entry name" value="Probable disease resistance protein At1g61300"/>
    <property type="match status" value="1"/>
</dbReference>
<evidence type="ECO:0008006" key="10">
    <source>
        <dbReference type="Google" id="ProtNLM"/>
    </source>
</evidence>
<feature type="domain" description="Disease resistance protein winged helix" evidence="6">
    <location>
        <begin position="427"/>
        <end position="498"/>
    </location>
</feature>
<dbReference type="Gene3D" id="3.80.10.10">
    <property type="entry name" value="Ribonuclease Inhibitor"/>
    <property type="match status" value="1"/>
</dbReference>
<dbReference type="OrthoDB" id="646178at2759"/>
<dbReference type="Gene3D" id="3.40.50.300">
    <property type="entry name" value="P-loop containing nucleotide triphosphate hydrolases"/>
    <property type="match status" value="1"/>
</dbReference>
<dbReference type="FunFam" id="1.10.8.430:FF:000003">
    <property type="entry name" value="Probable disease resistance protein At5g66910"/>
    <property type="match status" value="1"/>
</dbReference>
<dbReference type="InterPro" id="IPR055414">
    <property type="entry name" value="LRR_R13L4/SHOC2-like"/>
</dbReference>
<dbReference type="FunFam" id="1.10.10.10:FF:000322">
    <property type="entry name" value="Probable disease resistance protein At1g63360"/>
    <property type="match status" value="1"/>
</dbReference>
<dbReference type="Gene3D" id="1.10.8.430">
    <property type="entry name" value="Helical domain of apoptotic protease-activating factors"/>
    <property type="match status" value="1"/>
</dbReference>
<keyword evidence="1" id="KW-0677">Repeat</keyword>
<sequence>MAETLLLFGVEKLWDLMVRESERLKGADEQYTELKSDINMLMCFLKDADAKKHTNAMVRNCLEEIKEIVYDAEDIIETFLIKEELGKASGIRKRMKRLAFSIVDRMELATEMRGMSKRISKVILSMQSFGLQQSISGDGYSQPLQERREMRKTFSNDNESNLVGLEKNVKTLVGYLVEEDNIQVISITGMGGIGKTTIARQVFNHEAVKNHFEGLAWVCVSQQFTRKDVWQTILRNLQPNYEEITEDEIQNKLFGLLETQTYLIVLDDIWKEEDWDRIKPIFPQKKGWKVILTSRNENVALRADPTYVTFKPQGFTHEESWKLFQKIAFPKNEVNEFSVDGEMGEMGREMIKHCGGLPLAIKVLGGLLAAQYTMRQWGRVHENFGSHFLGKTSFGDENGSLVYHVLSLSYEELPIYLKQCFLYLAHFPEDCMINIDQLSYYWAAEGILKPRCYDGDTIRDVADDYIEELVKRNMVIAERDVTSLRFETCQLHDMMREICVLKAKEENFLQMIDARASASTSHSQSSICKSRRLIVRLTSDTFHEEGEIHNTKLRSLLFPLEYFKEGWTASSLSFKRLQLLRVLDLSRAKFEGGKLPSNIGKLIHLRYLSLYHAWVTHLPYTLQNLKLLLYLNLYVNGESPVYVPNVLKVMQGLRFLALPKNMHDKTKLELGNLTNLEIMKNFQTKHSSLRDLGGITRLRTLYLLYNGGCNMEMLSSSLSALRHLESLSIRDFTDNVYVGDAQGFGLDCPSLTFLSLQMYMPRLPAEHQFPSHLKSIFLSCCCLEEDPFPVLEKLLHLNVVSFGGATFYGKRMVCSAGGFPQLKELYLHGLGEWEEWIVEVGTMPVLHTLYIGYCENLKALPDGLRSLTSLKALKIGMMKREFKGSLQKEGKDYDKVRHIPRLVFL</sequence>
<dbReference type="InterPro" id="IPR027417">
    <property type="entry name" value="P-loop_NTPase"/>
</dbReference>
<evidence type="ECO:0000313" key="8">
    <source>
        <dbReference type="EMBL" id="KAG2262184.1"/>
    </source>
</evidence>
<dbReference type="InterPro" id="IPR032675">
    <property type="entry name" value="LRR_dom_sf"/>
</dbReference>
<keyword evidence="9" id="KW-1185">Reference proteome</keyword>
<dbReference type="InterPro" id="IPR038005">
    <property type="entry name" value="RX-like_CC"/>
</dbReference>
<comment type="caution">
    <text evidence="8">The sequence shown here is derived from an EMBL/GenBank/DDBJ whole genome shotgun (WGS) entry which is preliminary data.</text>
</comment>
<dbReference type="Pfam" id="PF23559">
    <property type="entry name" value="WHD_DRP"/>
    <property type="match status" value="1"/>
</dbReference>
<dbReference type="EMBL" id="JAAMPC010000014">
    <property type="protein sequence ID" value="KAG2262184.1"/>
    <property type="molecule type" value="Genomic_DNA"/>
</dbReference>
<dbReference type="InterPro" id="IPR044974">
    <property type="entry name" value="Disease_R_plants"/>
</dbReference>
<reference evidence="8 9" key="1">
    <citation type="submission" date="2020-02" db="EMBL/GenBank/DDBJ databases">
        <authorList>
            <person name="Ma Q."/>
            <person name="Huang Y."/>
            <person name="Song X."/>
            <person name="Pei D."/>
        </authorList>
    </citation>
    <scope>NUCLEOTIDE SEQUENCE [LARGE SCALE GENOMIC DNA]</scope>
    <source>
        <strain evidence="8">Sxm20200214</strain>
        <tissue evidence="8">Leaf</tissue>
    </source>
</reference>
<dbReference type="GO" id="GO:0098542">
    <property type="term" value="P:defense response to other organism"/>
    <property type="evidence" value="ECO:0007669"/>
    <property type="project" value="TreeGrafter"/>
</dbReference>
<evidence type="ECO:0000259" key="5">
    <source>
        <dbReference type="Pfam" id="PF18052"/>
    </source>
</evidence>
<feature type="domain" description="Disease resistance N-terminal" evidence="5">
    <location>
        <begin position="9"/>
        <end position="90"/>
    </location>
</feature>
<dbReference type="PANTHER" id="PTHR23155">
    <property type="entry name" value="DISEASE RESISTANCE PROTEIN RP"/>
    <property type="match status" value="1"/>
</dbReference>
<dbReference type="AlphaFoldDB" id="A0A8X7U1Z2"/>
<keyword evidence="3" id="KW-0611">Plant defense</keyword>
<dbReference type="Pfam" id="PF00931">
    <property type="entry name" value="NB-ARC"/>
    <property type="match status" value="1"/>
</dbReference>
<organism evidence="8 9">
    <name type="scientific">Brassica carinata</name>
    <name type="common">Ethiopian mustard</name>
    <name type="synonym">Abyssinian cabbage</name>
    <dbReference type="NCBI Taxonomy" id="52824"/>
    <lineage>
        <taxon>Eukaryota</taxon>
        <taxon>Viridiplantae</taxon>
        <taxon>Streptophyta</taxon>
        <taxon>Embryophyta</taxon>
        <taxon>Tracheophyta</taxon>
        <taxon>Spermatophyta</taxon>
        <taxon>Magnoliopsida</taxon>
        <taxon>eudicotyledons</taxon>
        <taxon>Gunneridae</taxon>
        <taxon>Pentapetalae</taxon>
        <taxon>rosids</taxon>
        <taxon>malvids</taxon>
        <taxon>Brassicales</taxon>
        <taxon>Brassicaceae</taxon>
        <taxon>Brassiceae</taxon>
        <taxon>Brassica</taxon>
    </lineage>
</organism>
<dbReference type="InterPro" id="IPR002182">
    <property type="entry name" value="NB-ARC"/>
</dbReference>